<dbReference type="CDD" id="cd07341">
    <property type="entry name" value="M56_BlaR1_MecR1_like"/>
    <property type="match status" value="1"/>
</dbReference>
<sequence>MKANIVLLIGALVYAILLSRLTFYSWNRFVLLGVIVVSLLLPFLNLPLPGQSHYAIAWQKWEATPALTLSSPSLSSQESNGIGTVFLYTYIAGCIFMLMQLGRQLFKLRKMITTGDCVSEGPLTLVRQSRIGYASFFHYIFIPEDDLEPIFSRQALLHERTHAVQGHSWDILLIEFVKVLFWFNPAIYVLNHYIKLVHEYQADQVVLKEFPKIPYARNLVNMISGRTEYALIHYLNFPILKNRLKMMNTSESKSIQKARFLLLLPLALLMAALFSFMEQTDQESGIAGDWKGAAFSYEQISGPDISAMISGGETLHVGGRFLLQSDGSYQIFDPQGNQNGKGNWSMKEGVLTTEASDQSVQVYQVVELNENNLVTRHFVKMDTPEGEVSGKIKLTYQR</sequence>
<dbReference type="InterPro" id="IPR024311">
    <property type="entry name" value="Lipocalin-like"/>
</dbReference>
<feature type="transmembrane region" description="Helical" evidence="1">
    <location>
        <begin position="260"/>
        <end position="277"/>
    </location>
</feature>
<evidence type="ECO:0000313" key="5">
    <source>
        <dbReference type="Proteomes" id="UP001236663"/>
    </source>
</evidence>
<evidence type="ECO:0000313" key="4">
    <source>
        <dbReference type="EMBL" id="MDN3687562.1"/>
    </source>
</evidence>
<feature type="domain" description="Lipocalin-like" evidence="3">
    <location>
        <begin position="286"/>
        <end position="374"/>
    </location>
</feature>
<feature type="transmembrane region" description="Helical" evidence="1">
    <location>
        <begin position="81"/>
        <end position="101"/>
    </location>
</feature>
<dbReference type="Pfam" id="PF05569">
    <property type="entry name" value="Peptidase_M56"/>
    <property type="match status" value="1"/>
</dbReference>
<dbReference type="InterPro" id="IPR008756">
    <property type="entry name" value="Peptidase_M56"/>
</dbReference>
<comment type="caution">
    <text evidence="4">The sequence shown here is derived from an EMBL/GenBank/DDBJ whole genome shotgun (WGS) entry which is preliminary data.</text>
</comment>
<organism evidence="4 5">
    <name type="scientific">Cyclobacterium jeungdonense</name>
    <dbReference type="NCBI Taxonomy" id="708087"/>
    <lineage>
        <taxon>Bacteria</taxon>
        <taxon>Pseudomonadati</taxon>
        <taxon>Bacteroidota</taxon>
        <taxon>Cytophagia</taxon>
        <taxon>Cytophagales</taxon>
        <taxon>Cyclobacteriaceae</taxon>
        <taxon>Cyclobacterium</taxon>
    </lineage>
</organism>
<keyword evidence="1" id="KW-1133">Transmembrane helix</keyword>
<dbReference type="EMBL" id="JAUFQS010000006">
    <property type="protein sequence ID" value="MDN3687562.1"/>
    <property type="molecule type" value="Genomic_DNA"/>
</dbReference>
<evidence type="ECO:0000259" key="2">
    <source>
        <dbReference type="Pfam" id="PF05569"/>
    </source>
</evidence>
<reference evidence="5" key="1">
    <citation type="journal article" date="2019" name="Int. J. Syst. Evol. Microbiol.">
        <title>The Global Catalogue of Microorganisms (GCM) 10K type strain sequencing project: providing services to taxonomists for standard genome sequencing and annotation.</title>
        <authorList>
            <consortium name="The Broad Institute Genomics Platform"/>
            <consortium name="The Broad Institute Genome Sequencing Center for Infectious Disease"/>
            <person name="Wu L."/>
            <person name="Ma J."/>
        </authorList>
    </citation>
    <scope>NUCLEOTIDE SEQUENCE [LARGE SCALE GENOMIC DNA]</scope>
    <source>
        <strain evidence="5">CECT 7706</strain>
    </source>
</reference>
<dbReference type="InterPro" id="IPR052173">
    <property type="entry name" value="Beta-lactam_resp_regulator"/>
</dbReference>
<feature type="domain" description="Peptidase M56" evidence="2">
    <location>
        <begin position="153"/>
        <end position="246"/>
    </location>
</feature>
<keyword evidence="1" id="KW-0812">Transmembrane</keyword>
<feature type="transmembrane region" description="Helical" evidence="1">
    <location>
        <begin position="30"/>
        <end position="48"/>
    </location>
</feature>
<evidence type="ECO:0000259" key="3">
    <source>
        <dbReference type="Pfam" id="PF13648"/>
    </source>
</evidence>
<name>A0ABT8C641_9BACT</name>
<protein>
    <submittedName>
        <fullName evidence="4">M56 family metallopeptidase</fullName>
    </submittedName>
</protein>
<dbReference type="Proteomes" id="UP001236663">
    <property type="component" value="Unassembled WGS sequence"/>
</dbReference>
<proteinExistence type="predicted"/>
<evidence type="ECO:0000256" key="1">
    <source>
        <dbReference type="SAM" id="Phobius"/>
    </source>
</evidence>
<dbReference type="Pfam" id="PF13648">
    <property type="entry name" value="Lipocalin_4"/>
    <property type="match status" value="1"/>
</dbReference>
<accession>A0ABT8C641</accession>
<feature type="transmembrane region" description="Helical" evidence="1">
    <location>
        <begin position="6"/>
        <end position="23"/>
    </location>
</feature>
<gene>
    <name evidence="4" type="ORF">QWZ15_06965</name>
</gene>
<dbReference type="RefSeq" id="WP_163385166.1">
    <property type="nucleotide sequence ID" value="NZ_JAUFQS010000006.1"/>
</dbReference>
<keyword evidence="5" id="KW-1185">Reference proteome</keyword>
<dbReference type="PANTHER" id="PTHR34978">
    <property type="entry name" value="POSSIBLE SENSOR-TRANSDUCER PROTEIN BLAR"/>
    <property type="match status" value="1"/>
</dbReference>
<keyword evidence="1" id="KW-0472">Membrane</keyword>
<dbReference type="PANTHER" id="PTHR34978:SF3">
    <property type="entry name" value="SLR0241 PROTEIN"/>
    <property type="match status" value="1"/>
</dbReference>